<dbReference type="InterPro" id="IPR036291">
    <property type="entry name" value="NAD(P)-bd_dom_sf"/>
</dbReference>
<dbReference type="Pfam" id="PF01370">
    <property type="entry name" value="Epimerase"/>
    <property type="match status" value="1"/>
</dbReference>
<dbReference type="InterPro" id="IPR001763">
    <property type="entry name" value="Rhodanese-like_dom"/>
</dbReference>
<dbReference type="EMBL" id="FUWW01000009">
    <property type="protein sequence ID" value="SJZ56346.1"/>
    <property type="molecule type" value="Genomic_DNA"/>
</dbReference>
<sequence>MNVLIFGGTGLLGSAAAQIFIDRGHKVKTIALPPLPEGAPIPEEMEIEFGNFLELTDEELEKAMTGVDAFVYAAGVDERVEFPAPVYDAYKKFNIDPVDRCLAMAKKCGVKRCVVLGSYFAWLAKDRPDMKLCEKHPYIRSRIDQENVAFKYADDDMGVAVLELPYIFGTQPGRRPVWVILIEQLQRFEKMPFTMYPKGGTAMLTVRQVGEAIVGAAEQVKGARAYGISCYNLTWREFLKIVYRAMDGIPDRKIVDVPKWTFQAFGLVMRKDYAKRNVDSGIDPVGLADIMGMNLFIPTDDTKELGCTPDDIEAAIFDSITLSKASFEGKAKLLDMKGE</sequence>
<dbReference type="GO" id="GO:0004029">
    <property type="term" value="F:aldehyde dehydrogenase (NAD+) activity"/>
    <property type="evidence" value="ECO:0007669"/>
    <property type="project" value="TreeGrafter"/>
</dbReference>
<dbReference type="Gene3D" id="3.40.50.720">
    <property type="entry name" value="NAD(P)-binding Rossmann-like Domain"/>
    <property type="match status" value="1"/>
</dbReference>
<evidence type="ECO:0000259" key="1">
    <source>
        <dbReference type="PROSITE" id="PS50206"/>
    </source>
</evidence>
<proteinExistence type="predicted"/>
<dbReference type="InterPro" id="IPR051783">
    <property type="entry name" value="NAD(P)-dependent_oxidoreduct"/>
</dbReference>
<dbReference type="GO" id="GO:0005737">
    <property type="term" value="C:cytoplasm"/>
    <property type="evidence" value="ECO:0007669"/>
    <property type="project" value="TreeGrafter"/>
</dbReference>
<dbReference type="PROSITE" id="PS50206">
    <property type="entry name" value="RHODANESE_3"/>
    <property type="match status" value="1"/>
</dbReference>
<dbReference type="Proteomes" id="UP000190657">
    <property type="component" value="Unassembled WGS sequence"/>
</dbReference>
<dbReference type="PANTHER" id="PTHR48079:SF6">
    <property type="entry name" value="NAD(P)-BINDING DOMAIN-CONTAINING PROTEIN-RELATED"/>
    <property type="match status" value="1"/>
</dbReference>
<keyword evidence="3" id="KW-1185">Reference proteome</keyword>
<name>A0A1T4LNZ6_9FIRM</name>
<dbReference type="InterPro" id="IPR001509">
    <property type="entry name" value="Epimerase_deHydtase"/>
</dbReference>
<protein>
    <submittedName>
        <fullName evidence="2">Nucleoside-diphosphate-sugar epimerase</fullName>
    </submittedName>
</protein>
<dbReference type="PANTHER" id="PTHR48079">
    <property type="entry name" value="PROTEIN YEEZ"/>
    <property type="match status" value="1"/>
</dbReference>
<organism evidence="2 3">
    <name type="scientific">Eubacterium coprostanoligenes</name>
    <dbReference type="NCBI Taxonomy" id="290054"/>
    <lineage>
        <taxon>Bacteria</taxon>
        <taxon>Bacillati</taxon>
        <taxon>Bacillota</taxon>
        <taxon>Clostridia</taxon>
        <taxon>Eubacteriales</taxon>
        <taxon>Eubacteriaceae</taxon>
        <taxon>Eubacterium</taxon>
    </lineage>
</organism>
<dbReference type="OrthoDB" id="9776016at2"/>
<feature type="domain" description="Rhodanese" evidence="1">
    <location>
        <begin position="100"/>
        <end position="131"/>
    </location>
</feature>
<dbReference type="RefSeq" id="WP_078768442.1">
    <property type="nucleotide sequence ID" value="NZ_FUWW01000009.1"/>
</dbReference>
<evidence type="ECO:0000313" key="2">
    <source>
        <dbReference type="EMBL" id="SJZ56346.1"/>
    </source>
</evidence>
<dbReference type="AlphaFoldDB" id="A0A1T4LNZ6"/>
<reference evidence="3" key="1">
    <citation type="submission" date="2017-02" db="EMBL/GenBank/DDBJ databases">
        <authorList>
            <person name="Varghese N."/>
            <person name="Submissions S."/>
        </authorList>
    </citation>
    <scope>NUCLEOTIDE SEQUENCE [LARGE SCALE GENOMIC DNA]</scope>
    <source>
        <strain evidence="3">ATCC 51222</strain>
    </source>
</reference>
<dbReference type="SUPFAM" id="SSF51735">
    <property type="entry name" value="NAD(P)-binding Rossmann-fold domains"/>
    <property type="match status" value="1"/>
</dbReference>
<accession>A0A1T4LNZ6</accession>
<evidence type="ECO:0000313" key="3">
    <source>
        <dbReference type="Proteomes" id="UP000190657"/>
    </source>
</evidence>
<dbReference type="STRING" id="290054.SAMN02745114_00953"/>
<gene>
    <name evidence="2" type="ORF">SAMN02745114_00953</name>
</gene>